<evidence type="ECO:0000313" key="2">
    <source>
        <dbReference type="Proteomes" id="UP000233837"/>
    </source>
</evidence>
<reference evidence="1 2" key="1">
    <citation type="journal article" date="2016" name="Sci. Rep.">
        <title>The Dendrobium catenatum Lindl. genome sequence provides insights into polysaccharide synthase, floral development and adaptive evolution.</title>
        <authorList>
            <person name="Zhang G.Q."/>
            <person name="Xu Q."/>
            <person name="Bian C."/>
            <person name="Tsai W.C."/>
            <person name="Yeh C.M."/>
            <person name="Liu K.W."/>
            <person name="Yoshida K."/>
            <person name="Zhang L.S."/>
            <person name="Chang S.B."/>
            <person name="Chen F."/>
            <person name="Shi Y."/>
            <person name="Su Y.Y."/>
            <person name="Zhang Y.Q."/>
            <person name="Chen L.J."/>
            <person name="Yin Y."/>
            <person name="Lin M."/>
            <person name="Huang H."/>
            <person name="Deng H."/>
            <person name="Wang Z.W."/>
            <person name="Zhu S.L."/>
            <person name="Zhao X."/>
            <person name="Deng C."/>
            <person name="Niu S.C."/>
            <person name="Huang J."/>
            <person name="Wang M."/>
            <person name="Liu G.H."/>
            <person name="Yang H.J."/>
            <person name="Xiao X.J."/>
            <person name="Hsiao Y.Y."/>
            <person name="Wu W.L."/>
            <person name="Chen Y.Y."/>
            <person name="Mitsuda N."/>
            <person name="Ohme-Takagi M."/>
            <person name="Luo Y.B."/>
            <person name="Van de Peer Y."/>
            <person name="Liu Z.J."/>
        </authorList>
    </citation>
    <scope>NUCLEOTIDE SEQUENCE [LARGE SCALE GENOMIC DNA]</scope>
    <source>
        <tissue evidence="1">The whole plant</tissue>
    </source>
</reference>
<name>A0A2I0VZC9_9ASPA</name>
<accession>A0A2I0VZC9</accession>
<dbReference type="AlphaFoldDB" id="A0A2I0VZC9"/>
<sequence>MLLQITVYVDGLNIRNNQGIKTVRDRPTIPNNKLRYRPVKGGIPIKSLHLIQHIHNRGVIAPTVP</sequence>
<keyword evidence="2" id="KW-1185">Reference proteome</keyword>
<proteinExistence type="predicted"/>
<reference evidence="1 2" key="2">
    <citation type="journal article" date="2017" name="Nature">
        <title>The Apostasia genome and the evolution of orchids.</title>
        <authorList>
            <person name="Zhang G.Q."/>
            <person name="Liu K.W."/>
            <person name="Li Z."/>
            <person name="Lohaus R."/>
            <person name="Hsiao Y.Y."/>
            <person name="Niu S.C."/>
            <person name="Wang J.Y."/>
            <person name="Lin Y.C."/>
            <person name="Xu Q."/>
            <person name="Chen L.J."/>
            <person name="Yoshida K."/>
            <person name="Fujiwara S."/>
            <person name="Wang Z.W."/>
            <person name="Zhang Y.Q."/>
            <person name="Mitsuda N."/>
            <person name="Wang M."/>
            <person name="Liu G.H."/>
            <person name="Pecoraro L."/>
            <person name="Huang H.X."/>
            <person name="Xiao X.J."/>
            <person name="Lin M."/>
            <person name="Wu X.Y."/>
            <person name="Wu W.L."/>
            <person name="Chen Y.Y."/>
            <person name="Chang S.B."/>
            <person name="Sakamoto S."/>
            <person name="Ohme-Takagi M."/>
            <person name="Yagi M."/>
            <person name="Zeng S.J."/>
            <person name="Shen C.Y."/>
            <person name="Yeh C.M."/>
            <person name="Luo Y.B."/>
            <person name="Tsai W.C."/>
            <person name="Van de Peer Y."/>
            <person name="Liu Z.J."/>
        </authorList>
    </citation>
    <scope>NUCLEOTIDE SEQUENCE [LARGE SCALE GENOMIC DNA]</scope>
    <source>
        <tissue evidence="1">The whole plant</tissue>
    </source>
</reference>
<gene>
    <name evidence="1" type="ORF">MA16_Dca025620</name>
</gene>
<protein>
    <submittedName>
        <fullName evidence="1">Uncharacterized protein</fullName>
    </submittedName>
</protein>
<organism evidence="1 2">
    <name type="scientific">Dendrobium catenatum</name>
    <dbReference type="NCBI Taxonomy" id="906689"/>
    <lineage>
        <taxon>Eukaryota</taxon>
        <taxon>Viridiplantae</taxon>
        <taxon>Streptophyta</taxon>
        <taxon>Embryophyta</taxon>
        <taxon>Tracheophyta</taxon>
        <taxon>Spermatophyta</taxon>
        <taxon>Magnoliopsida</taxon>
        <taxon>Liliopsida</taxon>
        <taxon>Asparagales</taxon>
        <taxon>Orchidaceae</taxon>
        <taxon>Epidendroideae</taxon>
        <taxon>Malaxideae</taxon>
        <taxon>Dendrobiinae</taxon>
        <taxon>Dendrobium</taxon>
    </lineage>
</organism>
<evidence type="ECO:0000313" key="1">
    <source>
        <dbReference type="EMBL" id="PKU68772.1"/>
    </source>
</evidence>
<dbReference type="Proteomes" id="UP000233837">
    <property type="component" value="Unassembled WGS sequence"/>
</dbReference>
<dbReference type="EMBL" id="KZ503048">
    <property type="protein sequence ID" value="PKU68772.1"/>
    <property type="molecule type" value="Genomic_DNA"/>
</dbReference>